<sequence length="68" mass="7272">REICVNQVAETLESELKKYLEERAPSRVQGEKNHIGRLSASASASASASSSASSAKSFVSLFLNDEQA</sequence>
<evidence type="ECO:0000313" key="2">
    <source>
        <dbReference type="Proteomes" id="UP000008383"/>
    </source>
</evidence>
<organism evidence="1 2">
    <name type="scientific">Trichophyton verrucosum (strain HKI 0517)</name>
    <dbReference type="NCBI Taxonomy" id="663202"/>
    <lineage>
        <taxon>Eukaryota</taxon>
        <taxon>Fungi</taxon>
        <taxon>Dikarya</taxon>
        <taxon>Ascomycota</taxon>
        <taxon>Pezizomycotina</taxon>
        <taxon>Eurotiomycetes</taxon>
        <taxon>Eurotiomycetidae</taxon>
        <taxon>Onygenales</taxon>
        <taxon>Arthrodermataceae</taxon>
        <taxon>Trichophyton</taxon>
    </lineage>
</organism>
<accession>D4D8J9</accession>
<dbReference type="Proteomes" id="UP000008383">
    <property type="component" value="Unassembled WGS sequence"/>
</dbReference>
<keyword evidence="2" id="KW-1185">Reference proteome</keyword>
<proteinExistence type="predicted"/>
<dbReference type="HOGENOM" id="CLU_2801171_0_0_1"/>
<reference evidence="2" key="1">
    <citation type="journal article" date="2011" name="Genome Biol.">
        <title>Comparative and functional genomics provide insights into the pathogenicity of dermatophytic fungi.</title>
        <authorList>
            <person name="Burmester A."/>
            <person name="Shelest E."/>
            <person name="Gloeckner G."/>
            <person name="Heddergott C."/>
            <person name="Schindler S."/>
            <person name="Staib P."/>
            <person name="Heidel A."/>
            <person name="Felder M."/>
            <person name="Petzold A."/>
            <person name="Szafranski K."/>
            <person name="Feuermann M."/>
            <person name="Pedruzzi I."/>
            <person name="Priebe S."/>
            <person name="Groth M."/>
            <person name="Winkler R."/>
            <person name="Li W."/>
            <person name="Kniemeyer O."/>
            <person name="Schroeckh V."/>
            <person name="Hertweck C."/>
            <person name="Hube B."/>
            <person name="White T.C."/>
            <person name="Platzer M."/>
            <person name="Guthke R."/>
            <person name="Heitman J."/>
            <person name="Woestemeyer J."/>
            <person name="Zipfel P.F."/>
            <person name="Monod M."/>
            <person name="Brakhage A.A."/>
        </authorList>
    </citation>
    <scope>NUCLEOTIDE SEQUENCE [LARGE SCALE GENOMIC DNA]</scope>
    <source>
        <strain evidence="2">HKI 0517</strain>
    </source>
</reference>
<dbReference type="AlphaFoldDB" id="D4D8J9"/>
<gene>
    <name evidence="1" type="ORF">TRV_03435</name>
</gene>
<evidence type="ECO:0000313" key="1">
    <source>
        <dbReference type="EMBL" id="EFE41815.1"/>
    </source>
</evidence>
<feature type="non-terminal residue" evidence="1">
    <location>
        <position position="1"/>
    </location>
</feature>
<dbReference type="GeneID" id="9580989"/>
<name>D4D8J9_TRIVH</name>
<dbReference type="RefSeq" id="XP_003022433.1">
    <property type="nucleotide sequence ID" value="XM_003022387.1"/>
</dbReference>
<protein>
    <submittedName>
        <fullName evidence="1">Uncharacterized protein</fullName>
    </submittedName>
</protein>
<comment type="caution">
    <text evidence="1">The sequence shown here is derived from an EMBL/GenBank/DDBJ whole genome shotgun (WGS) entry which is preliminary data.</text>
</comment>
<dbReference type="KEGG" id="tve:TRV_03435"/>
<dbReference type="EMBL" id="ACYE01000179">
    <property type="protein sequence ID" value="EFE41815.1"/>
    <property type="molecule type" value="Genomic_DNA"/>
</dbReference>